<dbReference type="PANTHER" id="PTHR22760:SF4">
    <property type="entry name" value="GPI MANNOSYLTRANSFERASE 3"/>
    <property type="match status" value="1"/>
</dbReference>
<keyword evidence="9 12" id="KW-1133">Transmembrane helix</keyword>
<keyword evidence="6" id="KW-0808">Transferase</keyword>
<evidence type="ECO:0000256" key="12">
    <source>
        <dbReference type="RuleBase" id="RU363075"/>
    </source>
</evidence>
<sequence length="577" mass="65915">MSTTTATKPPRIAASSSSSVGLFGLLLALRVANALLISTFFQPDEYYQSLEPAWQLAFGDQSRAWITWEWRHQLRTSLHPLLFGSIYRAVSFLPASSIASRSQILLAGPKVAQAFFATCTDFFTWKCAQRVYGIESRSAWTTLILSLVSPWQFFCSVRTFSNSIETSLTALALSLWPWNLISLSNRNNVRTPKYEDSLNKSVSISELRLSLLLAALATILRPTNILIWIPLALIALYNSPTHVRVILAREALLCGSIILAISAISDRWYYGFWTFPLFRFLYFNVAQDLAVFYGRNRWDYYLTEGLPLLLTTSLPFAGLGIFQSVARNKITASTTNHVDETATILSVLKWTVGFVVTSLSLIAHKEVRFLYPLLPALQIIAAYPAAQFTKSRKTLKRLGVLLLLLANVVITIYLTQVHQRGVVDVTHYLREQHESRLQSHGPKVVTSVAFLMPCHSTPWRSHLIHQQIEAWALTCEPPIDVPFSHREQYLDEADQFYEDPEAWMRDNMKNSKTMSKSIDIFGHKSPRPEYLVFFEHLEPNIKNVWAKEGYQECWRTFNTHWHDDSRRKGDVIVWCRV</sequence>
<keyword evidence="14" id="KW-1185">Reference proteome</keyword>
<evidence type="ECO:0000256" key="3">
    <source>
        <dbReference type="ARBA" id="ARBA00006065"/>
    </source>
</evidence>
<proteinExistence type="inferred from homology"/>
<dbReference type="GO" id="GO:0006506">
    <property type="term" value="P:GPI anchor biosynthetic process"/>
    <property type="evidence" value="ECO:0007669"/>
    <property type="project" value="UniProtKB-UniPathway"/>
</dbReference>
<gene>
    <name evidence="13" type="ORF">BT63DRAFT_410684</name>
</gene>
<comment type="subcellular location">
    <subcellularLocation>
        <location evidence="1 12">Endoplasmic reticulum membrane</location>
        <topology evidence="1 12">Multi-pass membrane protein</topology>
    </subcellularLocation>
</comment>
<evidence type="ECO:0000256" key="11">
    <source>
        <dbReference type="ARBA" id="ARBA00024708"/>
    </source>
</evidence>
<reference evidence="13" key="1">
    <citation type="journal article" date="2020" name="Stud. Mycol.">
        <title>101 Dothideomycetes genomes: a test case for predicting lifestyles and emergence of pathogens.</title>
        <authorList>
            <person name="Haridas S."/>
            <person name="Albert R."/>
            <person name="Binder M."/>
            <person name="Bloem J."/>
            <person name="Labutti K."/>
            <person name="Salamov A."/>
            <person name="Andreopoulos B."/>
            <person name="Baker S."/>
            <person name="Barry K."/>
            <person name="Bills G."/>
            <person name="Bluhm B."/>
            <person name="Cannon C."/>
            <person name="Castanera R."/>
            <person name="Culley D."/>
            <person name="Daum C."/>
            <person name="Ezra D."/>
            <person name="Gonzalez J."/>
            <person name="Henrissat B."/>
            <person name="Kuo A."/>
            <person name="Liang C."/>
            <person name="Lipzen A."/>
            <person name="Lutzoni F."/>
            <person name="Magnuson J."/>
            <person name="Mondo S."/>
            <person name="Nolan M."/>
            <person name="Ohm R."/>
            <person name="Pangilinan J."/>
            <person name="Park H.-J."/>
            <person name="Ramirez L."/>
            <person name="Alfaro M."/>
            <person name="Sun H."/>
            <person name="Tritt A."/>
            <person name="Yoshinaga Y."/>
            <person name="Zwiers L.-H."/>
            <person name="Turgeon B."/>
            <person name="Goodwin S."/>
            <person name="Spatafora J."/>
            <person name="Crous P."/>
            <person name="Grigoriev I."/>
        </authorList>
    </citation>
    <scope>NUCLEOTIDE SEQUENCE</scope>
    <source>
        <strain evidence="13">CBS 115976</strain>
    </source>
</reference>
<dbReference type="OrthoDB" id="416834at2759"/>
<keyword evidence="5 12" id="KW-0328">Glycosyltransferase</keyword>
<dbReference type="GO" id="GO:0000026">
    <property type="term" value="F:alpha-1,2-mannosyltransferase activity"/>
    <property type="evidence" value="ECO:0007669"/>
    <property type="project" value="TreeGrafter"/>
</dbReference>
<dbReference type="AlphaFoldDB" id="A0A6A6UQP9"/>
<dbReference type="PANTHER" id="PTHR22760">
    <property type="entry name" value="GLYCOSYLTRANSFERASE"/>
    <property type="match status" value="1"/>
</dbReference>
<evidence type="ECO:0000256" key="1">
    <source>
        <dbReference type="ARBA" id="ARBA00004477"/>
    </source>
</evidence>
<evidence type="ECO:0000256" key="5">
    <source>
        <dbReference type="ARBA" id="ARBA00022676"/>
    </source>
</evidence>
<evidence type="ECO:0000256" key="7">
    <source>
        <dbReference type="ARBA" id="ARBA00022692"/>
    </source>
</evidence>
<evidence type="ECO:0000313" key="14">
    <source>
        <dbReference type="Proteomes" id="UP000799302"/>
    </source>
</evidence>
<evidence type="ECO:0000256" key="10">
    <source>
        <dbReference type="ARBA" id="ARBA00023136"/>
    </source>
</evidence>
<feature type="transmembrane region" description="Helical" evidence="12">
    <location>
        <begin position="369"/>
        <end position="386"/>
    </location>
</feature>
<dbReference type="Pfam" id="PF03901">
    <property type="entry name" value="Glyco_transf_22"/>
    <property type="match status" value="1"/>
</dbReference>
<feature type="transmembrane region" description="Helical" evidence="12">
    <location>
        <begin position="398"/>
        <end position="415"/>
    </location>
</feature>
<dbReference type="Proteomes" id="UP000799302">
    <property type="component" value="Unassembled WGS sequence"/>
</dbReference>
<feature type="transmembrane region" description="Helical" evidence="12">
    <location>
        <begin position="20"/>
        <end position="41"/>
    </location>
</feature>
<dbReference type="UniPathway" id="UPA00196"/>
<comment type="similarity">
    <text evidence="3">Belongs to the glycosyltransferase 22 family. PIGB subfamily.</text>
</comment>
<comment type="function">
    <text evidence="11">Mannosyltransferase involved in glycosylphosphatidylinositol-anchor biosynthesis. Transfers the third mannose to Man2-GlcN-acyl-PI during GPI precursor assembly.</text>
</comment>
<evidence type="ECO:0000256" key="4">
    <source>
        <dbReference type="ARBA" id="ARBA00022502"/>
    </source>
</evidence>
<name>A0A6A6UQP9_9PEZI</name>
<evidence type="ECO:0000256" key="8">
    <source>
        <dbReference type="ARBA" id="ARBA00022824"/>
    </source>
</evidence>
<dbReference type="EC" id="2.4.1.-" evidence="12"/>
<feature type="transmembrane region" description="Helical" evidence="12">
    <location>
        <begin position="305"/>
        <end position="322"/>
    </location>
</feature>
<evidence type="ECO:0000256" key="2">
    <source>
        <dbReference type="ARBA" id="ARBA00004687"/>
    </source>
</evidence>
<keyword evidence="4" id="KW-0337">GPI-anchor biosynthesis</keyword>
<protein>
    <recommendedName>
        <fullName evidence="12">Mannosyltransferase</fullName>
        <ecNumber evidence="12">2.4.1.-</ecNumber>
    </recommendedName>
</protein>
<keyword evidence="10 12" id="KW-0472">Membrane</keyword>
<keyword evidence="8 12" id="KW-0256">Endoplasmic reticulum</keyword>
<comment type="pathway">
    <text evidence="2">Glycolipid biosynthesis; glycosylphosphatidylinositol-anchor biosynthesis.</text>
</comment>
<organism evidence="13 14">
    <name type="scientific">Microthyrium microscopicum</name>
    <dbReference type="NCBI Taxonomy" id="703497"/>
    <lineage>
        <taxon>Eukaryota</taxon>
        <taxon>Fungi</taxon>
        <taxon>Dikarya</taxon>
        <taxon>Ascomycota</taxon>
        <taxon>Pezizomycotina</taxon>
        <taxon>Dothideomycetes</taxon>
        <taxon>Dothideomycetes incertae sedis</taxon>
        <taxon>Microthyriales</taxon>
        <taxon>Microthyriaceae</taxon>
        <taxon>Microthyrium</taxon>
    </lineage>
</organism>
<dbReference type="InterPro" id="IPR005599">
    <property type="entry name" value="GPI_mannosylTrfase"/>
</dbReference>
<evidence type="ECO:0000256" key="6">
    <source>
        <dbReference type="ARBA" id="ARBA00022679"/>
    </source>
</evidence>
<dbReference type="GO" id="GO:0005789">
    <property type="term" value="C:endoplasmic reticulum membrane"/>
    <property type="evidence" value="ECO:0007669"/>
    <property type="project" value="UniProtKB-SubCell"/>
</dbReference>
<evidence type="ECO:0000313" key="13">
    <source>
        <dbReference type="EMBL" id="KAF2673717.1"/>
    </source>
</evidence>
<dbReference type="EMBL" id="MU004231">
    <property type="protein sequence ID" value="KAF2673717.1"/>
    <property type="molecule type" value="Genomic_DNA"/>
</dbReference>
<evidence type="ECO:0000256" key="9">
    <source>
        <dbReference type="ARBA" id="ARBA00022989"/>
    </source>
</evidence>
<accession>A0A6A6UQP9</accession>
<feature type="transmembrane region" description="Helical" evidence="12">
    <location>
        <begin position="342"/>
        <end position="363"/>
    </location>
</feature>
<feature type="transmembrane region" description="Helical" evidence="12">
    <location>
        <begin position="209"/>
        <end position="237"/>
    </location>
</feature>
<keyword evidence="7 12" id="KW-0812">Transmembrane</keyword>